<evidence type="ECO:0000256" key="1">
    <source>
        <dbReference type="SAM" id="Phobius"/>
    </source>
</evidence>
<feature type="transmembrane region" description="Helical" evidence="1">
    <location>
        <begin position="21"/>
        <end position="43"/>
    </location>
</feature>
<dbReference type="Proteomes" id="UP000467322">
    <property type="component" value="Unassembled WGS sequence"/>
</dbReference>
<protein>
    <submittedName>
        <fullName evidence="2">Uncharacterized protein</fullName>
    </submittedName>
</protein>
<keyword evidence="3" id="KW-1185">Reference proteome</keyword>
<feature type="transmembrane region" description="Helical" evidence="1">
    <location>
        <begin position="49"/>
        <end position="70"/>
    </location>
</feature>
<keyword evidence="1" id="KW-0812">Transmembrane</keyword>
<evidence type="ECO:0000313" key="3">
    <source>
        <dbReference type="Proteomes" id="UP000467322"/>
    </source>
</evidence>
<dbReference type="RefSeq" id="WP_161350889.1">
    <property type="nucleotide sequence ID" value="NZ_WTUX01000011.1"/>
</dbReference>
<comment type="caution">
    <text evidence="2">The sequence shown here is derived from an EMBL/GenBank/DDBJ whole genome shotgun (WGS) entry which is preliminary data.</text>
</comment>
<proteinExistence type="predicted"/>
<gene>
    <name evidence="2" type="ORF">GQE99_06980</name>
</gene>
<sequence length="93" mass="9943">MTRRPTTFLARDTYRRRRVIDALRVLPALGAILFLVPLLGAATTARSTAYAGMYLFAAWLLLIIGAAALVRSLARAPGGVATDPLEVASDGEE</sequence>
<evidence type="ECO:0000313" key="2">
    <source>
        <dbReference type="EMBL" id="MZR12762.1"/>
    </source>
</evidence>
<name>A0A845M0T7_9RHOB</name>
<dbReference type="EMBL" id="WTUX01000011">
    <property type="protein sequence ID" value="MZR12762.1"/>
    <property type="molecule type" value="Genomic_DNA"/>
</dbReference>
<organism evidence="2 3">
    <name type="scientific">Maritimibacter harenae</name>
    <dbReference type="NCBI Taxonomy" id="2606218"/>
    <lineage>
        <taxon>Bacteria</taxon>
        <taxon>Pseudomonadati</taxon>
        <taxon>Pseudomonadota</taxon>
        <taxon>Alphaproteobacteria</taxon>
        <taxon>Rhodobacterales</taxon>
        <taxon>Roseobacteraceae</taxon>
        <taxon>Maritimibacter</taxon>
    </lineage>
</organism>
<dbReference type="AlphaFoldDB" id="A0A845M0T7"/>
<accession>A0A845M0T7</accession>
<keyword evidence="1" id="KW-1133">Transmembrane helix</keyword>
<keyword evidence="1" id="KW-0472">Membrane</keyword>
<reference evidence="2 3" key="1">
    <citation type="submission" date="2019-12" db="EMBL/GenBank/DDBJ databases">
        <title>Maritimibacter sp. nov. sp. isolated from sea sand.</title>
        <authorList>
            <person name="Kim J."/>
            <person name="Jeong S.E."/>
            <person name="Jung H.S."/>
            <person name="Jeon C.O."/>
        </authorList>
    </citation>
    <scope>NUCLEOTIDE SEQUENCE [LARGE SCALE GENOMIC DNA]</scope>
    <source>
        <strain evidence="2 3">DP07</strain>
    </source>
</reference>